<dbReference type="EMBL" id="MU091078">
    <property type="protein sequence ID" value="KAF7847234.1"/>
    <property type="molecule type" value="Genomic_DNA"/>
</dbReference>
<organism evidence="2 3">
    <name type="scientific">Corymbia citriodora subsp. variegata</name>
    <dbReference type="NCBI Taxonomy" id="360336"/>
    <lineage>
        <taxon>Eukaryota</taxon>
        <taxon>Viridiplantae</taxon>
        <taxon>Streptophyta</taxon>
        <taxon>Embryophyta</taxon>
        <taxon>Tracheophyta</taxon>
        <taxon>Spermatophyta</taxon>
        <taxon>Magnoliopsida</taxon>
        <taxon>eudicotyledons</taxon>
        <taxon>Gunneridae</taxon>
        <taxon>Pentapetalae</taxon>
        <taxon>rosids</taxon>
        <taxon>malvids</taxon>
        <taxon>Myrtales</taxon>
        <taxon>Myrtaceae</taxon>
        <taxon>Myrtoideae</taxon>
        <taxon>Eucalypteae</taxon>
        <taxon>Corymbia</taxon>
    </lineage>
</organism>
<keyword evidence="3" id="KW-1185">Reference proteome</keyword>
<feature type="transmembrane region" description="Helical" evidence="1">
    <location>
        <begin position="42"/>
        <end position="65"/>
    </location>
</feature>
<evidence type="ECO:0000313" key="3">
    <source>
        <dbReference type="Proteomes" id="UP000806378"/>
    </source>
</evidence>
<evidence type="ECO:0000256" key="1">
    <source>
        <dbReference type="SAM" id="Phobius"/>
    </source>
</evidence>
<dbReference type="Gramene" id="rna-gnl|WGS:JABURB|Cocit.L3168.1">
    <property type="protein sequence ID" value="cds-KAF7847234.1"/>
    <property type="gene ID" value="gene-BT93_L3168"/>
</dbReference>
<reference evidence="2" key="1">
    <citation type="submission" date="2020-05" db="EMBL/GenBank/DDBJ databases">
        <title>WGS assembly of Corymbia citriodora subspecies variegata.</title>
        <authorList>
            <person name="Barry K."/>
            <person name="Hundley H."/>
            <person name="Shu S."/>
            <person name="Jenkins J."/>
            <person name="Grimwood J."/>
            <person name="Baten A."/>
        </authorList>
    </citation>
    <scope>NUCLEOTIDE SEQUENCE</scope>
    <source>
        <strain evidence="2">CV2-018</strain>
    </source>
</reference>
<keyword evidence="1" id="KW-1133">Transmembrane helix</keyword>
<keyword evidence="1" id="KW-0812">Transmembrane</keyword>
<proteinExistence type="predicted"/>
<comment type="caution">
    <text evidence="2">The sequence shown here is derived from an EMBL/GenBank/DDBJ whole genome shotgun (WGS) entry which is preliminary data.</text>
</comment>
<sequence length="115" mass="13034">MWADLHQRSRNLLILTCLIAESVIVHGFEGFIVLPIKSGFVYVPPVIGIYMPTSVERVVFVLSFVRYKEAFLALDPTRPNGQCTLTWSPFPLRSETVVLCKCFILTDLLGRFLNS</sequence>
<feature type="transmembrane region" description="Helical" evidence="1">
    <location>
        <begin position="12"/>
        <end position="36"/>
    </location>
</feature>
<evidence type="ECO:0000313" key="2">
    <source>
        <dbReference type="EMBL" id="KAF7847234.1"/>
    </source>
</evidence>
<gene>
    <name evidence="2" type="ORF">BT93_L3168</name>
</gene>
<protein>
    <submittedName>
        <fullName evidence="2">Uncharacterized protein</fullName>
    </submittedName>
</protein>
<dbReference type="AlphaFoldDB" id="A0A8T0CJ29"/>
<keyword evidence="1" id="KW-0472">Membrane</keyword>
<name>A0A8T0CJ29_CORYI</name>
<dbReference type="Proteomes" id="UP000806378">
    <property type="component" value="Unassembled WGS sequence"/>
</dbReference>
<accession>A0A8T0CJ29</accession>